<sequence>MSGTPVLLFAAQPVKAQRLSHCSRRSRLKFFAKLFLKKRAAY</sequence>
<evidence type="ECO:0000313" key="2">
    <source>
        <dbReference type="Proteomes" id="UP000003803"/>
    </source>
</evidence>
<reference evidence="1" key="2">
    <citation type="submission" date="2013-09" db="EMBL/GenBank/DDBJ databases">
        <title>Draft genome sequence of Anaerotruncus colihominis(DSM 17241).</title>
        <authorList>
            <person name="Sudarsanam P."/>
            <person name="Ley R."/>
            <person name="Guruge J."/>
            <person name="Turnbaugh P.J."/>
            <person name="Mahowald M."/>
            <person name="Liep D."/>
            <person name="Gordon J."/>
        </authorList>
    </citation>
    <scope>NUCLEOTIDE SEQUENCE</scope>
    <source>
        <strain evidence="1">DSM 17241</strain>
    </source>
</reference>
<reference evidence="1" key="1">
    <citation type="submission" date="2007-11" db="EMBL/GenBank/DDBJ databases">
        <authorList>
            <person name="Fulton L."/>
            <person name="Clifton S."/>
            <person name="Fulton B."/>
            <person name="Xu J."/>
            <person name="Minx P."/>
            <person name="Pepin K.H."/>
            <person name="Johnson M."/>
            <person name="Thiruvilangam P."/>
            <person name="Bhonagiri V."/>
            <person name="Nash W.E."/>
            <person name="Mardis E.R."/>
            <person name="Wilson R.K."/>
        </authorList>
    </citation>
    <scope>NUCLEOTIDE SEQUENCE [LARGE SCALE GENOMIC DNA]</scope>
    <source>
        <strain evidence="1">DSM 17241</strain>
    </source>
</reference>
<proteinExistence type="predicted"/>
<gene>
    <name evidence="1" type="ORF">ANACOL_03220</name>
</gene>
<dbReference type="EMBL" id="ABGD02000025">
    <property type="protein sequence ID" value="EDS09775.1"/>
    <property type="molecule type" value="Genomic_DNA"/>
</dbReference>
<keyword evidence="2" id="KW-1185">Reference proteome</keyword>
<evidence type="ECO:0000313" key="1">
    <source>
        <dbReference type="EMBL" id="EDS09775.1"/>
    </source>
</evidence>
<comment type="caution">
    <text evidence="1">The sequence shown here is derived from an EMBL/GenBank/DDBJ whole genome shotgun (WGS) entry which is preliminary data.</text>
</comment>
<dbReference type="Proteomes" id="UP000003803">
    <property type="component" value="Unassembled WGS sequence"/>
</dbReference>
<accession>B0PEJ2</accession>
<organism evidence="1 2">
    <name type="scientific">Anaerotruncus colihominis DSM 17241</name>
    <dbReference type="NCBI Taxonomy" id="445972"/>
    <lineage>
        <taxon>Bacteria</taxon>
        <taxon>Bacillati</taxon>
        <taxon>Bacillota</taxon>
        <taxon>Clostridia</taxon>
        <taxon>Eubacteriales</taxon>
        <taxon>Oscillospiraceae</taxon>
        <taxon>Anaerotruncus</taxon>
    </lineage>
</organism>
<dbReference type="AlphaFoldDB" id="B0PEJ2"/>
<protein>
    <submittedName>
        <fullName evidence="1">Uncharacterized protein</fullName>
    </submittedName>
</protein>
<name>B0PEJ2_9FIRM</name>
<dbReference type="HOGENOM" id="CLU_3246349_0_0_9"/>